<dbReference type="EMBL" id="CP034235">
    <property type="protein sequence ID" value="QGQ96020.1"/>
    <property type="molecule type" value="Genomic_DNA"/>
</dbReference>
<dbReference type="Pfam" id="PF06182">
    <property type="entry name" value="ABC2_membrane_6"/>
    <property type="match status" value="1"/>
</dbReference>
<evidence type="ECO:0008006" key="4">
    <source>
        <dbReference type="Google" id="ProtNLM"/>
    </source>
</evidence>
<reference evidence="3" key="1">
    <citation type="submission" date="2018-11" db="EMBL/GenBank/DDBJ databases">
        <title>Complete genome sequence of Paenibacillus sp. ML311-T8.</title>
        <authorList>
            <person name="Nam Y.-D."/>
            <person name="Kang J."/>
            <person name="Chung W.-H."/>
            <person name="Park Y.S."/>
        </authorList>
    </citation>
    <scope>NUCLEOTIDE SEQUENCE [LARGE SCALE GENOMIC DNA]</scope>
    <source>
        <strain evidence="3">ML311-T8</strain>
    </source>
</reference>
<proteinExistence type="predicted"/>
<feature type="transmembrane region" description="Helical" evidence="1">
    <location>
        <begin position="228"/>
        <end position="251"/>
    </location>
</feature>
<protein>
    <recommendedName>
        <fullName evidence="4">ABC transporter permease</fullName>
    </recommendedName>
</protein>
<feature type="transmembrane region" description="Helical" evidence="1">
    <location>
        <begin position="147"/>
        <end position="171"/>
    </location>
</feature>
<dbReference type="PANTHER" id="PTHR36833:SF1">
    <property type="entry name" value="INTEGRAL MEMBRANE TRANSPORT PROTEIN"/>
    <property type="match status" value="1"/>
</dbReference>
<dbReference type="PANTHER" id="PTHR36833">
    <property type="entry name" value="SLR0610 PROTEIN-RELATED"/>
    <property type="match status" value="1"/>
</dbReference>
<keyword evidence="1" id="KW-1133">Transmembrane helix</keyword>
<dbReference type="RefSeq" id="WP_155701057.1">
    <property type="nucleotide sequence ID" value="NZ_CP034235.1"/>
</dbReference>
<name>A0A6B8RID7_9BACL</name>
<organism evidence="2 3">
    <name type="scientific">Paenibacillus psychroresistens</name>
    <dbReference type="NCBI Taxonomy" id="1778678"/>
    <lineage>
        <taxon>Bacteria</taxon>
        <taxon>Bacillati</taxon>
        <taxon>Bacillota</taxon>
        <taxon>Bacilli</taxon>
        <taxon>Bacillales</taxon>
        <taxon>Paenibacillaceae</taxon>
        <taxon>Paenibacillus</taxon>
    </lineage>
</organism>
<feature type="transmembrane region" description="Helical" evidence="1">
    <location>
        <begin position="62"/>
        <end position="83"/>
    </location>
</feature>
<keyword evidence="1" id="KW-0472">Membrane</keyword>
<evidence type="ECO:0000256" key="1">
    <source>
        <dbReference type="SAM" id="Phobius"/>
    </source>
</evidence>
<keyword evidence="1" id="KW-0812">Transmembrane</keyword>
<feature type="transmembrane region" description="Helical" evidence="1">
    <location>
        <begin position="108"/>
        <end position="135"/>
    </location>
</feature>
<dbReference type="KEGG" id="ppsc:EHS13_14610"/>
<keyword evidence="3" id="KW-1185">Reference proteome</keyword>
<dbReference type="InterPro" id="IPR010390">
    <property type="entry name" value="ABC-2_transporter-like"/>
</dbReference>
<feature type="transmembrane region" description="Helical" evidence="1">
    <location>
        <begin position="30"/>
        <end position="50"/>
    </location>
</feature>
<feature type="transmembrane region" description="Helical" evidence="1">
    <location>
        <begin position="202"/>
        <end position="222"/>
    </location>
</feature>
<sequence>MSTVAKLILFIGTCWKLNLAGALEFRLSFFLSAGMMVLNNLVWIFFWGVYFQRFSIVNGWHLQDIMMMWAVSAGGFGIMATFFGNANRLANMIATGQLDTYLSQPKPVLLHVLISRMSVAAIGDVLFSLLIFGWFGNKSPEGILKFILALLISTLIFLFFIVAVNCLAFFIGNAEGLSFQLFNSILAFSTYPTDIFKGAGRLILFTVVPAGFISYLPIGLLREVELPYFFAALGVALGLSVGGTCLFYWGLKRYTSGNMMSIDAARVFNKCPAS</sequence>
<evidence type="ECO:0000313" key="2">
    <source>
        <dbReference type="EMBL" id="QGQ96020.1"/>
    </source>
</evidence>
<gene>
    <name evidence="2" type="ORF">EHS13_14610</name>
</gene>
<dbReference type="AlphaFoldDB" id="A0A6B8RID7"/>
<evidence type="ECO:0000313" key="3">
    <source>
        <dbReference type="Proteomes" id="UP000426246"/>
    </source>
</evidence>
<dbReference type="OrthoDB" id="9788195at2"/>
<accession>A0A6B8RID7</accession>
<dbReference type="Proteomes" id="UP000426246">
    <property type="component" value="Chromosome"/>
</dbReference>